<feature type="compositionally biased region" description="Basic and acidic residues" evidence="4">
    <location>
        <begin position="785"/>
        <end position="794"/>
    </location>
</feature>
<dbReference type="InterPro" id="IPR036282">
    <property type="entry name" value="Glutathione-S-Trfase_C_sf"/>
</dbReference>
<feature type="compositionally biased region" description="Polar residues" evidence="4">
    <location>
        <begin position="860"/>
        <end position="885"/>
    </location>
</feature>
<feature type="compositionally biased region" description="Polar residues" evidence="4">
    <location>
        <begin position="1866"/>
        <end position="1894"/>
    </location>
</feature>
<feature type="compositionally biased region" description="Basic and acidic residues" evidence="4">
    <location>
        <begin position="1173"/>
        <end position="1189"/>
    </location>
</feature>
<accession>A0A1D6IBB5</accession>
<feature type="compositionally biased region" description="Polar residues" evidence="4">
    <location>
        <begin position="1490"/>
        <end position="1503"/>
    </location>
</feature>
<dbReference type="SMR" id="A0A1D6IBB5"/>
<dbReference type="KEGG" id="zma:103633158"/>
<feature type="region of interest" description="Disordered" evidence="4">
    <location>
        <begin position="1017"/>
        <end position="1059"/>
    </location>
</feature>
<feature type="compositionally biased region" description="Basic and acidic residues" evidence="4">
    <location>
        <begin position="2788"/>
        <end position="2799"/>
    </location>
</feature>
<dbReference type="STRING" id="4577.A0A1D6IBB5"/>
<dbReference type="ExpressionAtlas" id="A0A1D6IBB5">
    <property type="expression patterns" value="baseline and differential"/>
</dbReference>
<dbReference type="PANTHER" id="PTHR43900">
    <property type="entry name" value="GLUTATHIONE S-TRANSFERASE RHO"/>
    <property type="match status" value="1"/>
</dbReference>
<feature type="compositionally biased region" description="Polar residues" evidence="4">
    <location>
        <begin position="698"/>
        <end position="720"/>
    </location>
</feature>
<feature type="compositionally biased region" description="Low complexity" evidence="4">
    <location>
        <begin position="1855"/>
        <end position="1864"/>
    </location>
</feature>
<reference evidence="6" key="1">
    <citation type="submission" date="2015-12" db="EMBL/GenBank/DDBJ databases">
        <title>Update maize B73 reference genome by single molecule sequencing technologies.</title>
        <authorList>
            <consortium name="Maize Genome Sequencing Project"/>
            <person name="Ware D."/>
        </authorList>
    </citation>
    <scope>NUCLEOTIDE SEQUENCE [LARGE SCALE GENOMIC DNA]</scope>
    <source>
        <tissue evidence="6">Seedling</tissue>
    </source>
</reference>
<dbReference type="GO" id="GO:0004364">
    <property type="term" value="F:glutathione transferase activity"/>
    <property type="evidence" value="ECO:0007669"/>
    <property type="project" value="UniProtKB-EC"/>
</dbReference>
<dbReference type="Gene3D" id="1.20.1050.10">
    <property type="match status" value="1"/>
</dbReference>
<feature type="compositionally biased region" description="Basic and acidic residues" evidence="4">
    <location>
        <begin position="2717"/>
        <end position="2741"/>
    </location>
</feature>
<gene>
    <name evidence="6" type="ORF">ZEAMMB73_Zm00001d021469</name>
</gene>
<evidence type="ECO:0000256" key="1">
    <source>
        <dbReference type="ARBA" id="ARBA00012452"/>
    </source>
</evidence>
<feature type="compositionally biased region" description="Polar residues" evidence="4">
    <location>
        <begin position="2555"/>
        <end position="2567"/>
    </location>
</feature>
<dbReference type="SUPFAM" id="SSF52833">
    <property type="entry name" value="Thioredoxin-like"/>
    <property type="match status" value="1"/>
</dbReference>
<keyword evidence="2 6" id="KW-0808">Transferase</keyword>
<feature type="compositionally biased region" description="Polar residues" evidence="4">
    <location>
        <begin position="2232"/>
        <end position="2247"/>
    </location>
</feature>
<dbReference type="FunFam" id="1.20.1050.10:FF:000042">
    <property type="entry name" value="Glutathione S-transferase F9"/>
    <property type="match status" value="1"/>
</dbReference>
<dbReference type="PANTHER" id="PTHR43900:SF96">
    <property type="entry name" value="GLUTATHIONE TRANSFERASE"/>
    <property type="match status" value="1"/>
</dbReference>
<feature type="compositionally biased region" description="Basic and acidic residues" evidence="4">
    <location>
        <begin position="1807"/>
        <end position="1820"/>
    </location>
</feature>
<comment type="catalytic activity">
    <reaction evidence="3">
        <text>RX + glutathione = an S-substituted glutathione + a halide anion + H(+)</text>
        <dbReference type="Rhea" id="RHEA:16437"/>
        <dbReference type="ChEBI" id="CHEBI:15378"/>
        <dbReference type="ChEBI" id="CHEBI:16042"/>
        <dbReference type="ChEBI" id="CHEBI:17792"/>
        <dbReference type="ChEBI" id="CHEBI:57925"/>
        <dbReference type="ChEBI" id="CHEBI:90779"/>
        <dbReference type="EC" id="2.5.1.18"/>
    </reaction>
</comment>
<dbReference type="Gene3D" id="3.40.30.10">
    <property type="entry name" value="Glutaredoxin"/>
    <property type="match status" value="1"/>
</dbReference>
<feature type="compositionally biased region" description="Basic and acidic residues" evidence="4">
    <location>
        <begin position="320"/>
        <end position="331"/>
    </location>
</feature>
<feature type="compositionally biased region" description="Polar residues" evidence="4">
    <location>
        <begin position="1821"/>
        <end position="1832"/>
    </location>
</feature>
<dbReference type="GO" id="GO:0009636">
    <property type="term" value="P:response to toxic substance"/>
    <property type="evidence" value="ECO:0007669"/>
    <property type="project" value="UniProtKB-ARBA"/>
</dbReference>
<feature type="compositionally biased region" description="Basic and acidic residues" evidence="4">
    <location>
        <begin position="1764"/>
        <end position="1777"/>
    </location>
</feature>
<feature type="compositionally biased region" description="Polar residues" evidence="4">
    <location>
        <begin position="1940"/>
        <end position="1952"/>
    </location>
</feature>
<feature type="compositionally biased region" description="Polar residues" evidence="4">
    <location>
        <begin position="2389"/>
        <end position="2422"/>
    </location>
</feature>
<feature type="compositionally biased region" description="Basic and acidic residues" evidence="4">
    <location>
        <begin position="663"/>
        <end position="675"/>
    </location>
</feature>
<dbReference type="InterPro" id="IPR040079">
    <property type="entry name" value="Glutathione_S-Trfase"/>
</dbReference>
<evidence type="ECO:0000256" key="3">
    <source>
        <dbReference type="ARBA" id="ARBA00047960"/>
    </source>
</evidence>
<dbReference type="EC" id="2.5.1.18" evidence="1"/>
<dbReference type="InterPro" id="IPR034347">
    <property type="entry name" value="GST_Phi_C"/>
</dbReference>
<feature type="compositionally biased region" description="Polar residues" evidence="4">
    <location>
        <begin position="813"/>
        <end position="827"/>
    </location>
</feature>
<sequence>MEGLRIGAPIVQVYHEKSFILPDVSRVLACLYEKDVKFETHTASYRSLLRLQASSHAPVPFYDGPTFLEESREICRYIAEKYENQGYSFLLGKDALERASVEQWLHNEEHAFNPPSRALFCHLAFPLGEEDDDIDVHTRKLEEVLEVYEQRLSDSEFLVGNKFTLADLVHLPNSHYIKASNKFLYLYDSRKNVRRWWDAISDRSSWKEVLRYMKNVEEKNKQEELKKQQQQQEEAPSTDPIRVDSRKQSRTEPRTILVPPADNESSASIVPRTKKPLPGDHLVSTQQGKSRKNVHQYPSQDSELATSHSVPQEPMSMELVQERERTTRRPYTDQSQDVFKEAKVAKSTPSSAKPMYPQQPAPTSGHGEVEDTWDKGVKGRETVPDRQQMLQKWAGTAREQVSDRWKASPPSRQAAAEDVRGATGDTTQSADVLDTSKKSRGAYEEAKGPGSVKEEKTSSIYKKKPLVAQDSQEQAQTIPAGEKTDSSIQKHQQASDAPNTFVEKLNASEPARVKTHSDFSAEQPYRKDTTDDQKVIPPLSTRELTSQVQPPSKPSYDEKPTPMSQQKSDKQRVEPPIQIEAEISGVQHASPSFPRASMDDRATIGDKFAMQSIIDERVGEPTQMQTSSPDAHPASLPTKRETPEGHEIGDLGLASTPGGQISEAKKVGDDPDTVHGDVYYVNLSTQDVGKDAFKEPTVTDSLPSSAQPIQKSAITPSRQTQVEEARDKSMQSRETIPEQHKMVERKTGTPGEQLSERQKEIRPSRQSAAEDAPISDAIQPPDILDTPKKSRATFEEYIGPGSTLPKAQILDAQDSQVTKGESTVPTTDQRKDWKYEKDDETIVTEEKSLSTERSREMFQESASTAPKTHLTDSGGSNALEKTSSVYHKGPLVAQDSQEEAQVIPADEKVDGSASEHHESSGTPYSYNEKLSASAPARGDIHDGHSAEEQHKNYTADDQKVAPSLSNKEPASQVQPASEPLQRAVPDGDLPSKSFTIDQWQRMAASLHGVIMDSADDEAAISLNNDQKSRPMNQEAAPSSQSVNQMAKQSGEQRVEPPVPIVVEASDVRRAAPSLPEAARTDVATISDKFTEQSNIDERVGKPKQMQAPITSAHPASKGTLRRTPDSHEAGELLSTYEGQRLEAAKASQDPATIHEDVYDASLSTNDVAVDKKTATDHAIGDEVVTRSLHDQQTPRPASTQAQPTAEAPQDSDSFQYVRTGDVGKTELAKPTVTDQEATAPAAGPTSVDPQRANIIPAGVAHSEQKSTPPDKGSARVAQPPTPVEPIKEDGNVSAANYTNELQMSFQQQARSSAPTTIGIPASDTQSVIGKIQVVTPDKHGTDDSGKPFDLNQGHVSHASQAILGQEELTSPQGARVFPTSDTQQNFAASDEKSDKASKSFDSAEPREEDTDAATADQTTVPPTDVTRQVTISTPDASDSVSRDQESSPDDSQTRNLGSPLIASQEEASRAGGEGSTPEVHSTIVDEKKTLPSSQAQSSSTGPDSIQIGGDARLSDAGVPATSSIEKQEAEPPAETQAPTSKGLQDSGSIESPRQALTDQTVAPAMNSVAPSDSPEGPNSSRSVQTPYQQAITKGDTVVTAADQAENMQTITYQQAITPVPYTAKPSFPGAQDASRQETIPDEGPMENYSPKPGAQTQPPAATLDVSPYASSKVKSTGQGAKPPTGHQASSPETQLGSSQPGEDAPAVQKIAASDEKSATASKPFDSAEPREEDTDAATADQMTVPPTNVTRQVTSSTPDVGDTLSRDKESSPDDDQIRNLGSPLIASQEEASRAGGEGSTPKVHSAIVDEERTLPSRHDAQTSSTETDSTQIDGDARLSGVGMPATSSMEKQEAEPPTETQEPTSKGLQDSRNIESPRQASTYKTVTPAMNSAAPSDALEGTEPGPNSSRSVQTPLSTGPTKGDTVVSAADQAKDMHTIPYQQDITPSSNTGKPPFQGAQDASRQEIIPDDGPVGNYSPKPGAQTQPPAAILDVSPYALSKAKSTGQGAKTPTGHQASSPGTQLGSSQTQGKDTPEEQNIAASDENSANTSKSFDSAEPRGEDIDAATADQTTVPPANVTRQVISSTPDASKTLVRDLESSRDNGQIRNLGSPLIASQEAASRAGHTSDDGSTPEVHSTIVDEKKTLPSSQEKSSSTGPNSTQIGGDARVLATSSIEKQEAEPPAGTQAPASKGLQDSGNIKSPRQALTDQIVTPAKNSAAPSDALEGTEPGPNSSRSVQTPLSTGPTKGDTVVTAADEAKDMETITYQQAITPVSDTAKPPFPGAQDASRHGSVPDDEPVGNYSPKQTQPPAEILDVSPYSLSKAKSTGQGAKTPTGHQASSPETQLGSSQTQGEAAPAEQKFAASDEKSAKASKSFDSAEPREDTDAATTDQTIVPPTNVTQVTSSTPDASDTLSRVQESSPHDGQIRNLGNPLIASQEEASRAGGEGSLEVHSNIVDEKKTLPSSQAQSSSTGSDSTQMGGDAGLSDAGVPATSSIEKQEAEPPARTQAPTSKGLQDIGNIESQGQALTDQTVAPKMNSAAASDAPEGTELGPNSSRSVQTPFSTEPAEGETNSTNEESKSQQKVGQFGTQSFKDNNKEADGTVRSNISRSTEELQEPPSRPKGESSEEPENQQLADQAIVKPLEGNEQQAEQTKPHETAIAEDSENTNLKNNRISQVETLDSSGKQASVFQQLGKNTKDALNSTEDAPGDGKAVSKSEHSSRSEESKVQLQSEDKARVPGTDAPSLETGHPSNGGLQANSYQDNSSQSQEEASNKSVEQSSGIRNKDNDSSRLDDSTGSTKTES</sequence>
<feature type="compositionally biased region" description="Basic and acidic residues" evidence="4">
    <location>
        <begin position="844"/>
        <end position="858"/>
    </location>
</feature>
<feature type="region of interest" description="Disordered" evidence="4">
    <location>
        <begin position="221"/>
        <end position="992"/>
    </location>
</feature>
<feature type="compositionally biased region" description="Polar residues" evidence="4">
    <location>
        <begin position="1536"/>
        <end position="1560"/>
    </location>
</feature>
<feature type="compositionally biased region" description="Polar residues" evidence="4">
    <location>
        <begin position="296"/>
        <end position="310"/>
    </location>
</feature>
<feature type="compositionally biased region" description="Low complexity" evidence="4">
    <location>
        <begin position="2467"/>
        <end position="2483"/>
    </location>
</feature>
<feature type="compositionally biased region" description="Polar residues" evidence="4">
    <location>
        <begin position="2754"/>
        <end position="2787"/>
    </location>
</feature>
<feature type="compositionally biased region" description="Polar residues" evidence="4">
    <location>
        <begin position="2670"/>
        <end position="2709"/>
    </location>
</feature>
<feature type="compositionally biased region" description="Basic and acidic residues" evidence="4">
    <location>
        <begin position="905"/>
        <end position="919"/>
    </location>
</feature>
<feature type="region of interest" description="Disordered" evidence="4">
    <location>
        <begin position="1335"/>
        <end position="1590"/>
    </location>
</feature>
<feature type="compositionally biased region" description="Polar residues" evidence="4">
    <location>
        <begin position="1905"/>
        <end position="1920"/>
    </location>
</feature>
<feature type="compositionally biased region" description="Basic and acidic residues" evidence="4">
    <location>
        <begin position="938"/>
        <end position="959"/>
    </location>
</feature>
<dbReference type="SFLD" id="SFLDS00019">
    <property type="entry name" value="Glutathione_Transferase_(cytos"/>
    <property type="match status" value="1"/>
</dbReference>
<feature type="compositionally biased region" description="Polar residues" evidence="4">
    <location>
        <begin position="963"/>
        <end position="975"/>
    </location>
</feature>
<feature type="compositionally biased region" description="Basic and acidic residues" evidence="4">
    <location>
        <begin position="754"/>
        <end position="763"/>
    </location>
</feature>
<feature type="compositionally biased region" description="Basic and acidic residues" evidence="4">
    <location>
        <begin position="638"/>
        <end position="649"/>
    </location>
</feature>
<feature type="compositionally biased region" description="Basic and acidic residues" evidence="4">
    <location>
        <begin position="434"/>
        <end position="457"/>
    </location>
</feature>
<feature type="compositionally biased region" description="Basic and acidic residues" evidence="4">
    <location>
        <begin position="828"/>
        <end position="837"/>
    </location>
</feature>
<dbReference type="PROSITE" id="PS50405">
    <property type="entry name" value="GST_CTER"/>
    <property type="match status" value="1"/>
</dbReference>
<feature type="compositionally biased region" description="Polar residues" evidence="4">
    <location>
        <begin position="1190"/>
        <end position="1203"/>
    </location>
</feature>
<feature type="compositionally biased region" description="Polar residues" evidence="4">
    <location>
        <begin position="920"/>
        <end position="930"/>
    </location>
</feature>
<dbReference type="InParanoid" id="A0A1D6IBB5"/>
<dbReference type="SUPFAM" id="SSF47616">
    <property type="entry name" value="GST C-terminal domain-like"/>
    <property type="match status" value="1"/>
</dbReference>
<feature type="compositionally biased region" description="Polar residues" evidence="4">
    <location>
        <begin position="1740"/>
        <end position="1758"/>
    </location>
</feature>
<dbReference type="EMBL" id="CM007650">
    <property type="protein sequence ID" value="ONM57239.1"/>
    <property type="molecule type" value="Genomic_DNA"/>
</dbReference>
<feature type="compositionally biased region" description="Basic and acidic residues" evidence="4">
    <location>
        <begin position="367"/>
        <end position="384"/>
    </location>
</feature>
<dbReference type="Pfam" id="PF00043">
    <property type="entry name" value="GST_C"/>
    <property type="match status" value="1"/>
</dbReference>
<feature type="compositionally biased region" description="Polar residues" evidence="4">
    <location>
        <begin position="1668"/>
        <end position="1678"/>
    </location>
</feature>
<feature type="region of interest" description="Disordered" evidence="4">
    <location>
        <begin position="1090"/>
        <end position="1132"/>
    </location>
</feature>
<feature type="compositionally biased region" description="Polar residues" evidence="4">
    <location>
        <begin position="2069"/>
        <end position="2090"/>
    </location>
</feature>
<feature type="compositionally biased region" description="Polar residues" evidence="4">
    <location>
        <begin position="1576"/>
        <end position="1590"/>
    </location>
</feature>
<feature type="compositionally biased region" description="Polar residues" evidence="4">
    <location>
        <begin position="2195"/>
        <end position="2221"/>
    </location>
</feature>
<dbReference type="SFLD" id="SFLDG00358">
    <property type="entry name" value="Main_(cytGST)"/>
    <property type="match status" value="1"/>
</dbReference>
<feature type="compositionally biased region" description="Polar residues" evidence="4">
    <location>
        <begin position="486"/>
        <end position="498"/>
    </location>
</feature>
<feature type="region of interest" description="Disordered" evidence="4">
    <location>
        <begin position="1620"/>
        <end position="2808"/>
    </location>
</feature>
<dbReference type="InterPro" id="IPR004046">
    <property type="entry name" value="GST_C"/>
</dbReference>
<dbReference type="CDD" id="cd03187">
    <property type="entry name" value="GST_C_Phi"/>
    <property type="match status" value="1"/>
</dbReference>
<dbReference type="OrthoDB" id="249703at2759"/>
<feature type="region of interest" description="Disordered" evidence="4">
    <location>
        <begin position="1173"/>
        <end position="1289"/>
    </location>
</feature>
<feature type="compositionally biased region" description="Polar residues" evidence="4">
    <location>
        <begin position="2002"/>
        <end position="2032"/>
    </location>
</feature>
<feature type="compositionally biased region" description="Basic and acidic residues" evidence="4">
    <location>
        <begin position="1336"/>
        <end position="1346"/>
    </location>
</feature>
<feature type="compositionally biased region" description="Polar residues" evidence="4">
    <location>
        <begin position="1686"/>
        <end position="1700"/>
    </location>
</feature>
<dbReference type="InterPro" id="IPR036249">
    <property type="entry name" value="Thioredoxin-like_sf"/>
</dbReference>
<feature type="compositionally biased region" description="Basic and acidic residues" evidence="4">
    <location>
        <begin position="721"/>
        <end position="747"/>
    </location>
</feature>
<evidence type="ECO:0000259" key="5">
    <source>
        <dbReference type="PROSITE" id="PS50405"/>
    </source>
</evidence>
<feature type="compositionally biased region" description="Polar residues" evidence="4">
    <location>
        <begin position="2040"/>
        <end position="2054"/>
    </location>
</feature>
<dbReference type="InterPro" id="IPR010987">
    <property type="entry name" value="Glutathione-S-Trfase_C-like"/>
</dbReference>
<feature type="compositionally biased region" description="Polar residues" evidence="4">
    <location>
        <begin position="2524"/>
        <end position="2535"/>
    </location>
</feature>
<feature type="compositionally biased region" description="Polar residues" evidence="4">
    <location>
        <begin position="2266"/>
        <end position="2276"/>
    </location>
</feature>
<feature type="compositionally biased region" description="Basic and acidic residues" evidence="4">
    <location>
        <begin position="1389"/>
        <end position="1405"/>
    </location>
</feature>
<feature type="compositionally biased region" description="Basic and acidic residues" evidence="4">
    <location>
        <begin position="241"/>
        <end position="253"/>
    </location>
</feature>
<name>A0A1D6IBB5_MAIZE</name>
<feature type="compositionally biased region" description="Polar residues" evidence="4">
    <location>
        <begin position="1021"/>
        <end position="1051"/>
    </location>
</feature>
<feature type="compositionally biased region" description="Polar residues" evidence="4">
    <location>
        <begin position="2147"/>
        <end position="2164"/>
    </location>
</feature>
<feature type="compositionally biased region" description="Polar residues" evidence="4">
    <location>
        <begin position="2321"/>
        <end position="2355"/>
    </location>
</feature>
<protein>
    <recommendedName>
        <fullName evidence="1">glutathione transferase</fullName>
        <ecNumber evidence="1">2.5.1.18</ecNumber>
    </recommendedName>
</protein>
<proteinExistence type="predicted"/>
<feature type="compositionally biased region" description="Polar residues" evidence="4">
    <location>
        <begin position="2574"/>
        <end position="2597"/>
    </location>
</feature>
<evidence type="ECO:0000256" key="4">
    <source>
        <dbReference type="SAM" id="MobiDB-lite"/>
    </source>
</evidence>
<evidence type="ECO:0000313" key="6">
    <source>
        <dbReference type="EMBL" id="ONM57239.1"/>
    </source>
</evidence>
<dbReference type="FunCoup" id="A0A1D6IBB5">
    <property type="interactions" value="3"/>
</dbReference>
<feature type="compositionally biased region" description="Low complexity" evidence="4">
    <location>
        <begin position="1412"/>
        <end position="1430"/>
    </location>
</feature>
<evidence type="ECO:0000256" key="2">
    <source>
        <dbReference type="ARBA" id="ARBA00022679"/>
    </source>
</evidence>
<feature type="domain" description="GST C-terminal" evidence="5">
    <location>
        <begin position="94"/>
        <end position="223"/>
    </location>
</feature>
<organism evidence="6">
    <name type="scientific">Zea mays</name>
    <name type="common">Maize</name>
    <dbReference type="NCBI Taxonomy" id="4577"/>
    <lineage>
        <taxon>Eukaryota</taxon>
        <taxon>Viridiplantae</taxon>
        <taxon>Streptophyta</taxon>
        <taxon>Embryophyta</taxon>
        <taxon>Tracheophyta</taxon>
        <taxon>Spermatophyta</taxon>
        <taxon>Magnoliopsida</taxon>
        <taxon>Liliopsida</taxon>
        <taxon>Poales</taxon>
        <taxon>Poaceae</taxon>
        <taxon>PACMAD clade</taxon>
        <taxon>Panicoideae</taxon>
        <taxon>Andropogonodae</taxon>
        <taxon>Andropogoneae</taxon>
        <taxon>Tripsacinae</taxon>
        <taxon>Zea</taxon>
    </lineage>
</organism>
<feature type="compositionally biased region" description="Basic and acidic residues" evidence="4">
    <location>
        <begin position="511"/>
        <end position="534"/>
    </location>
</feature>